<keyword evidence="6 11" id="KW-0732">Signal</keyword>
<comment type="caution">
    <text evidence="14">The sequence shown here is derived from an EMBL/GenBank/DDBJ whole genome shotgun (WGS) entry which is preliminary data.</text>
</comment>
<evidence type="ECO:0000256" key="5">
    <source>
        <dbReference type="ARBA" id="ARBA00022622"/>
    </source>
</evidence>
<evidence type="ECO:0000256" key="6">
    <source>
        <dbReference type="ARBA" id="ARBA00022729"/>
    </source>
</evidence>
<evidence type="ECO:0000256" key="2">
    <source>
        <dbReference type="ARBA" id="ARBA00004613"/>
    </source>
</evidence>
<dbReference type="GO" id="GO:0046872">
    <property type="term" value="F:metal ion binding"/>
    <property type="evidence" value="ECO:0007669"/>
    <property type="project" value="UniProtKB-UniRule"/>
</dbReference>
<keyword evidence="9" id="KW-0408">Iron</keyword>
<name>A0A8H3UG89_VENIN</name>
<organism evidence="14 15">
    <name type="scientific">Venturia inaequalis</name>
    <name type="common">Apple scab fungus</name>
    <dbReference type="NCBI Taxonomy" id="5025"/>
    <lineage>
        <taxon>Eukaryota</taxon>
        <taxon>Fungi</taxon>
        <taxon>Dikarya</taxon>
        <taxon>Ascomycota</taxon>
        <taxon>Pezizomycotina</taxon>
        <taxon>Dothideomycetes</taxon>
        <taxon>Pleosporomycetidae</taxon>
        <taxon>Venturiales</taxon>
        <taxon>Venturiaceae</taxon>
        <taxon>Venturia</taxon>
    </lineage>
</organism>
<feature type="binding site" description="axial binding residue" evidence="9">
    <location>
        <position position="42"/>
    </location>
    <ligand>
        <name>heme</name>
        <dbReference type="ChEBI" id="CHEBI:30413"/>
    </ligand>
    <ligandPart>
        <name>Fe</name>
        <dbReference type="ChEBI" id="CHEBI:18248"/>
    </ligandPart>
</feature>
<proteinExistence type="inferred from homology"/>
<comment type="similarity">
    <text evidence="3">Belongs to the RBT5 family.</text>
</comment>
<dbReference type="GO" id="GO:0005576">
    <property type="term" value="C:extracellular region"/>
    <property type="evidence" value="ECO:0007669"/>
    <property type="project" value="UniProtKB-SubCell"/>
</dbReference>
<feature type="chain" id="PRO_5044690578" description="CFEM domain-containing protein" evidence="11">
    <location>
        <begin position="17"/>
        <end position="162"/>
    </location>
</feature>
<evidence type="ECO:0000256" key="1">
    <source>
        <dbReference type="ARBA" id="ARBA00004589"/>
    </source>
</evidence>
<dbReference type="AlphaFoldDB" id="A0A8H3UG89"/>
<keyword evidence="9" id="KW-0349">Heme</keyword>
<evidence type="ECO:0000256" key="11">
    <source>
        <dbReference type="SAM" id="SignalP"/>
    </source>
</evidence>
<comment type="subcellular location">
    <subcellularLocation>
        <location evidence="1">Membrane</location>
        <topology evidence="1">Lipid-anchor</topology>
        <topology evidence="1">GPI-anchor</topology>
    </subcellularLocation>
    <subcellularLocation>
        <location evidence="2">Secreted</location>
    </subcellularLocation>
</comment>
<sequence length="162" mass="16648">MKTSTIIALFFGLVSATQLSKRSCSTQCVEKVIQTNGCETNDFSCSCSQPGMIKQLQPCLEFSCGTTALEAAKVAFVQRCQAAGVHVEFGEDHVPPGHHEMVRRASAAKAAPSGAGTETTEARATATTGGLRPAEFTGAAAPRDLAASMLGLVAAVAAAAVM</sequence>
<keyword evidence="5" id="KW-0336">GPI-anchor</keyword>
<feature type="region of interest" description="Disordered" evidence="10">
    <location>
        <begin position="103"/>
        <end position="134"/>
    </location>
</feature>
<feature type="disulfide bond" evidence="9">
    <location>
        <begin position="38"/>
        <end position="45"/>
    </location>
</feature>
<evidence type="ECO:0000256" key="7">
    <source>
        <dbReference type="ARBA" id="ARBA00023157"/>
    </source>
</evidence>
<evidence type="ECO:0000313" key="14">
    <source>
        <dbReference type="EMBL" id="KAE9969614.1"/>
    </source>
</evidence>
<keyword evidence="5" id="KW-0472">Membrane</keyword>
<feature type="compositionally biased region" description="Low complexity" evidence="10">
    <location>
        <begin position="105"/>
        <end position="130"/>
    </location>
</feature>
<evidence type="ECO:0000256" key="3">
    <source>
        <dbReference type="ARBA" id="ARBA00010031"/>
    </source>
</evidence>
<dbReference type="Proteomes" id="UP000433883">
    <property type="component" value="Unassembled WGS sequence"/>
</dbReference>
<dbReference type="PROSITE" id="PS52012">
    <property type="entry name" value="CFEM"/>
    <property type="match status" value="1"/>
</dbReference>
<protein>
    <recommendedName>
        <fullName evidence="12">CFEM domain-containing protein</fullName>
    </recommendedName>
</protein>
<evidence type="ECO:0000313" key="13">
    <source>
        <dbReference type="EMBL" id="KAE9963009.1"/>
    </source>
</evidence>
<feature type="domain" description="CFEM" evidence="12">
    <location>
        <begin position="1"/>
        <end position="110"/>
    </location>
</feature>
<keyword evidence="5" id="KW-0325">Glycoprotein</keyword>
<evidence type="ECO:0000313" key="15">
    <source>
        <dbReference type="Proteomes" id="UP000490939"/>
    </source>
</evidence>
<dbReference type="OrthoDB" id="3767534at2759"/>
<reference evidence="14 15" key="1">
    <citation type="submission" date="2019-07" db="EMBL/GenBank/DDBJ databases">
        <title>Venturia inaequalis Genome Resource.</title>
        <authorList>
            <person name="Lichtner F.J."/>
        </authorList>
    </citation>
    <scope>NUCLEOTIDE SEQUENCE [LARGE SCALE GENOMIC DNA]</scope>
    <source>
        <strain evidence="13">Bline_iso_100314</strain>
        <strain evidence="14 15">DMI_063113</strain>
    </source>
</reference>
<dbReference type="EMBL" id="WNWQ01000922">
    <property type="protein sequence ID" value="KAE9963009.1"/>
    <property type="molecule type" value="Genomic_DNA"/>
</dbReference>
<feature type="disulfide bond" evidence="9">
    <location>
        <begin position="24"/>
        <end position="64"/>
    </location>
</feature>
<evidence type="ECO:0000256" key="9">
    <source>
        <dbReference type="PROSITE-ProRule" id="PRU01356"/>
    </source>
</evidence>
<dbReference type="Proteomes" id="UP000490939">
    <property type="component" value="Unassembled WGS sequence"/>
</dbReference>
<dbReference type="GO" id="GO:0098552">
    <property type="term" value="C:side of membrane"/>
    <property type="evidence" value="ECO:0007669"/>
    <property type="project" value="UniProtKB-KW"/>
</dbReference>
<evidence type="ECO:0000256" key="8">
    <source>
        <dbReference type="ARBA" id="ARBA00023288"/>
    </source>
</evidence>
<feature type="disulfide bond" evidence="9">
    <location>
        <begin position="47"/>
        <end position="80"/>
    </location>
</feature>
<evidence type="ECO:0000259" key="12">
    <source>
        <dbReference type="PROSITE" id="PS52012"/>
    </source>
</evidence>
<dbReference type="EMBL" id="WNWR01000764">
    <property type="protein sequence ID" value="KAE9969614.1"/>
    <property type="molecule type" value="Genomic_DNA"/>
</dbReference>
<keyword evidence="4" id="KW-0964">Secreted</keyword>
<evidence type="ECO:0000256" key="4">
    <source>
        <dbReference type="ARBA" id="ARBA00022525"/>
    </source>
</evidence>
<feature type="signal peptide" evidence="11">
    <location>
        <begin position="1"/>
        <end position="16"/>
    </location>
</feature>
<gene>
    <name evidence="13" type="ORF">BLS_009800</name>
    <name evidence="14" type="ORF">EG327_010559</name>
</gene>
<keyword evidence="9" id="KW-0479">Metal-binding</keyword>
<evidence type="ECO:0000256" key="10">
    <source>
        <dbReference type="SAM" id="MobiDB-lite"/>
    </source>
</evidence>
<accession>A0A8H3UG89</accession>
<keyword evidence="7 9" id="KW-1015">Disulfide bond</keyword>
<keyword evidence="15" id="KW-1185">Reference proteome</keyword>
<dbReference type="InterPro" id="IPR008427">
    <property type="entry name" value="Extracellular_membr_CFEM_dom"/>
</dbReference>
<keyword evidence="8" id="KW-0449">Lipoprotein</keyword>
<feature type="disulfide bond" evidence="9">
    <location>
        <begin position="28"/>
        <end position="59"/>
    </location>
</feature>
<dbReference type="Pfam" id="PF05730">
    <property type="entry name" value="CFEM"/>
    <property type="match status" value="1"/>
</dbReference>